<accession>A0AAE0CRL5</accession>
<sequence length="90" mass="9909">MATLSELSVWMEGGGPQLVRPNTISVMQLLVPPFRCIPSHGVLGQSARQYLGQQFYLRVYTTSTSIGDEYPIPKKAILCGRVAGCRTRPL</sequence>
<protein>
    <submittedName>
        <fullName evidence="1">Uncharacterized protein</fullName>
    </submittedName>
</protein>
<name>A0AAE0CRL5_9ROSI</name>
<dbReference type="AlphaFoldDB" id="A0AAE0CRL5"/>
<evidence type="ECO:0000313" key="2">
    <source>
        <dbReference type="Proteomes" id="UP001280121"/>
    </source>
</evidence>
<proteinExistence type="predicted"/>
<gene>
    <name evidence="1" type="ORF">Ddye_007369</name>
</gene>
<evidence type="ECO:0000313" key="1">
    <source>
        <dbReference type="EMBL" id="KAK2660836.1"/>
    </source>
</evidence>
<organism evidence="1 2">
    <name type="scientific">Dipteronia dyeriana</name>
    <dbReference type="NCBI Taxonomy" id="168575"/>
    <lineage>
        <taxon>Eukaryota</taxon>
        <taxon>Viridiplantae</taxon>
        <taxon>Streptophyta</taxon>
        <taxon>Embryophyta</taxon>
        <taxon>Tracheophyta</taxon>
        <taxon>Spermatophyta</taxon>
        <taxon>Magnoliopsida</taxon>
        <taxon>eudicotyledons</taxon>
        <taxon>Gunneridae</taxon>
        <taxon>Pentapetalae</taxon>
        <taxon>rosids</taxon>
        <taxon>malvids</taxon>
        <taxon>Sapindales</taxon>
        <taxon>Sapindaceae</taxon>
        <taxon>Hippocastanoideae</taxon>
        <taxon>Acereae</taxon>
        <taxon>Dipteronia</taxon>
    </lineage>
</organism>
<comment type="caution">
    <text evidence="1">The sequence shown here is derived from an EMBL/GenBank/DDBJ whole genome shotgun (WGS) entry which is preliminary data.</text>
</comment>
<reference evidence="1" key="1">
    <citation type="journal article" date="2023" name="Plant J.">
        <title>Genome sequences and population genomics provide insights into the demographic history, inbreeding, and mutation load of two 'living fossil' tree species of Dipteronia.</title>
        <authorList>
            <person name="Feng Y."/>
            <person name="Comes H.P."/>
            <person name="Chen J."/>
            <person name="Zhu S."/>
            <person name="Lu R."/>
            <person name="Zhang X."/>
            <person name="Li P."/>
            <person name="Qiu J."/>
            <person name="Olsen K.M."/>
            <person name="Qiu Y."/>
        </authorList>
    </citation>
    <scope>NUCLEOTIDE SEQUENCE</scope>
    <source>
        <strain evidence="1">KIB01</strain>
    </source>
</reference>
<keyword evidence="2" id="KW-1185">Reference proteome</keyword>
<dbReference type="EMBL" id="JANJYI010000002">
    <property type="protein sequence ID" value="KAK2660836.1"/>
    <property type="molecule type" value="Genomic_DNA"/>
</dbReference>
<dbReference type="Proteomes" id="UP001280121">
    <property type="component" value="Unassembled WGS sequence"/>
</dbReference>